<keyword evidence="1" id="KW-0418">Kinase</keyword>
<protein>
    <submittedName>
        <fullName evidence="1">Kinase-like domain-containing protein</fullName>
    </submittedName>
</protein>
<dbReference type="Proteomes" id="UP000615446">
    <property type="component" value="Unassembled WGS sequence"/>
</dbReference>
<dbReference type="Gene3D" id="1.25.40.10">
    <property type="entry name" value="Tetratricopeptide repeat domain"/>
    <property type="match status" value="2"/>
</dbReference>
<dbReference type="GO" id="GO:0016301">
    <property type="term" value="F:kinase activity"/>
    <property type="evidence" value="ECO:0007669"/>
    <property type="project" value="UniProtKB-KW"/>
</dbReference>
<reference evidence="1" key="1">
    <citation type="submission" date="2019-10" db="EMBL/GenBank/DDBJ databases">
        <title>Conservation and host-specific expression of non-tandemly repeated heterogenous ribosome RNA gene in arbuscular mycorrhizal fungi.</title>
        <authorList>
            <person name="Maeda T."/>
            <person name="Kobayashi Y."/>
            <person name="Nakagawa T."/>
            <person name="Ezawa T."/>
            <person name="Yamaguchi K."/>
            <person name="Bino T."/>
            <person name="Nishimoto Y."/>
            <person name="Shigenobu S."/>
            <person name="Kawaguchi M."/>
        </authorList>
    </citation>
    <scope>NUCLEOTIDE SEQUENCE</scope>
    <source>
        <strain evidence="1">HR1</strain>
    </source>
</reference>
<accession>A0A8H3LXM2</accession>
<proteinExistence type="predicted"/>
<dbReference type="PANTHER" id="PTHR43628:SF1">
    <property type="entry name" value="CHITIN SYNTHASE REGULATORY FACTOR 2-RELATED"/>
    <property type="match status" value="1"/>
</dbReference>
<name>A0A8H3LXM2_9GLOM</name>
<dbReference type="Pfam" id="PF08238">
    <property type="entry name" value="Sel1"/>
    <property type="match status" value="3"/>
</dbReference>
<dbReference type="AlphaFoldDB" id="A0A8H3LXM2"/>
<dbReference type="SMART" id="SM00671">
    <property type="entry name" value="SEL1"/>
    <property type="match status" value="3"/>
</dbReference>
<organism evidence="1 2">
    <name type="scientific">Rhizophagus clarus</name>
    <dbReference type="NCBI Taxonomy" id="94130"/>
    <lineage>
        <taxon>Eukaryota</taxon>
        <taxon>Fungi</taxon>
        <taxon>Fungi incertae sedis</taxon>
        <taxon>Mucoromycota</taxon>
        <taxon>Glomeromycotina</taxon>
        <taxon>Glomeromycetes</taxon>
        <taxon>Glomerales</taxon>
        <taxon>Glomeraceae</taxon>
        <taxon>Rhizophagus</taxon>
    </lineage>
</organism>
<evidence type="ECO:0000313" key="1">
    <source>
        <dbReference type="EMBL" id="GES93946.1"/>
    </source>
</evidence>
<evidence type="ECO:0000313" key="2">
    <source>
        <dbReference type="Proteomes" id="UP000615446"/>
    </source>
</evidence>
<dbReference type="InterPro" id="IPR052945">
    <property type="entry name" value="Mitotic_Regulator"/>
</dbReference>
<dbReference type="SUPFAM" id="SSF81901">
    <property type="entry name" value="HCP-like"/>
    <property type="match status" value="1"/>
</dbReference>
<dbReference type="OrthoDB" id="2439750at2759"/>
<dbReference type="PANTHER" id="PTHR43628">
    <property type="entry name" value="ACTIVATOR OF C KINASE PROTEIN 1-RELATED"/>
    <property type="match status" value="1"/>
</dbReference>
<dbReference type="EMBL" id="BLAL01000229">
    <property type="protein sequence ID" value="GES93946.1"/>
    <property type="molecule type" value="Genomic_DNA"/>
</dbReference>
<dbReference type="InterPro" id="IPR006597">
    <property type="entry name" value="Sel1-like"/>
</dbReference>
<keyword evidence="1" id="KW-0808">Transferase</keyword>
<dbReference type="InterPro" id="IPR011990">
    <property type="entry name" value="TPR-like_helical_dom_sf"/>
</dbReference>
<dbReference type="Gene3D" id="1.10.510.10">
    <property type="entry name" value="Transferase(Phosphotransferase) domain 1"/>
    <property type="match status" value="1"/>
</dbReference>
<comment type="caution">
    <text evidence="1">The sequence shown here is derived from an EMBL/GenBank/DDBJ whole genome shotgun (WGS) entry which is preliminary data.</text>
</comment>
<gene>
    <name evidence="1" type="ORF">RCL2_002068800</name>
</gene>
<sequence>MCLGTFFSLFSHEILQSLREEPIPNTPEEYIKAYTDCWNEEPDNRPTINQVIVKLKSIISKLTHNSSNISSDTSTSEVISTVQSISSENNFNIVADKIIKEIHYKTNKNKQNAFEAFQRAAKLRDNTVRSKEEFMEGIASFGSCYFEGIGTSIDRKKAFKLFQKAANLRTIELFKKLADEEYSERINYLGVCYLRGNRVSIDNKKAFELFQRAENLGNSSEAQYNLACMYKIGDGVMKDTKQAS</sequence>